<evidence type="ECO:0000256" key="5">
    <source>
        <dbReference type="RuleBase" id="RU004404"/>
    </source>
</evidence>
<dbReference type="Gene3D" id="2.30.42.10">
    <property type="match status" value="1"/>
</dbReference>
<keyword evidence="10" id="KW-1185">Reference proteome</keyword>
<name>A0A4R6VPS3_9HYPH</name>
<evidence type="ECO:0000256" key="1">
    <source>
        <dbReference type="ARBA" id="ARBA00009179"/>
    </source>
</evidence>
<dbReference type="AlphaFoldDB" id="A0A4R6VPS3"/>
<dbReference type="CDD" id="cd07560">
    <property type="entry name" value="Peptidase_S41_CPP"/>
    <property type="match status" value="1"/>
</dbReference>
<organism evidence="9 10">
    <name type="scientific">Maritalea mobilis</name>
    <dbReference type="NCBI Taxonomy" id="483324"/>
    <lineage>
        <taxon>Bacteria</taxon>
        <taxon>Pseudomonadati</taxon>
        <taxon>Pseudomonadota</taxon>
        <taxon>Alphaproteobacteria</taxon>
        <taxon>Hyphomicrobiales</taxon>
        <taxon>Devosiaceae</taxon>
        <taxon>Maritalea</taxon>
    </lineage>
</organism>
<dbReference type="SUPFAM" id="SSF52096">
    <property type="entry name" value="ClpP/crotonase"/>
    <property type="match status" value="1"/>
</dbReference>
<dbReference type="CDD" id="cd06782">
    <property type="entry name" value="cpPDZ_CPP-like"/>
    <property type="match status" value="1"/>
</dbReference>
<feature type="domain" description="PDZ" evidence="8">
    <location>
        <begin position="93"/>
        <end position="161"/>
    </location>
</feature>
<dbReference type="Gene3D" id="3.90.226.10">
    <property type="entry name" value="2-enoyl-CoA Hydratase, Chain A, domain 1"/>
    <property type="match status" value="1"/>
</dbReference>
<dbReference type="FunFam" id="2.30.42.10:FF:000063">
    <property type="entry name" value="Peptidase, S41 family"/>
    <property type="match status" value="1"/>
</dbReference>
<dbReference type="InterPro" id="IPR029045">
    <property type="entry name" value="ClpP/crotonase-like_dom_sf"/>
</dbReference>
<dbReference type="InterPro" id="IPR055210">
    <property type="entry name" value="CtpA/B_N"/>
</dbReference>
<evidence type="ECO:0000256" key="3">
    <source>
        <dbReference type="ARBA" id="ARBA00022801"/>
    </source>
</evidence>
<reference evidence="9 10" key="1">
    <citation type="submission" date="2019-03" db="EMBL/GenBank/DDBJ databases">
        <title>Genomic Encyclopedia of Type Strains, Phase III (KMG-III): the genomes of soil and plant-associated and newly described type strains.</title>
        <authorList>
            <person name="Whitman W."/>
        </authorList>
    </citation>
    <scope>NUCLEOTIDE SEQUENCE [LARGE SCALE GENOMIC DNA]</scope>
    <source>
        <strain evidence="9 10">CGMCC 1.7002</strain>
    </source>
</reference>
<dbReference type="SMART" id="SM00245">
    <property type="entry name" value="TSPc"/>
    <property type="match status" value="1"/>
</dbReference>
<evidence type="ECO:0000256" key="7">
    <source>
        <dbReference type="SAM" id="SignalP"/>
    </source>
</evidence>
<keyword evidence="3 5" id="KW-0378">Hydrolase</keyword>
<protein>
    <submittedName>
        <fullName evidence="9">Carboxyl-terminal processing protease</fullName>
    </submittedName>
</protein>
<evidence type="ECO:0000313" key="10">
    <source>
        <dbReference type="Proteomes" id="UP000295391"/>
    </source>
</evidence>
<dbReference type="InterPro" id="IPR001478">
    <property type="entry name" value="PDZ"/>
</dbReference>
<dbReference type="Pfam" id="PF03572">
    <property type="entry name" value="Peptidase_S41"/>
    <property type="match status" value="1"/>
</dbReference>
<feature type="signal peptide" evidence="7">
    <location>
        <begin position="1"/>
        <end position="26"/>
    </location>
</feature>
<dbReference type="PANTHER" id="PTHR32060">
    <property type="entry name" value="TAIL-SPECIFIC PROTEASE"/>
    <property type="match status" value="1"/>
</dbReference>
<dbReference type="Pfam" id="PF13180">
    <property type="entry name" value="PDZ_2"/>
    <property type="match status" value="1"/>
</dbReference>
<evidence type="ECO:0000259" key="8">
    <source>
        <dbReference type="PROSITE" id="PS50106"/>
    </source>
</evidence>
<evidence type="ECO:0000256" key="4">
    <source>
        <dbReference type="ARBA" id="ARBA00022825"/>
    </source>
</evidence>
<evidence type="ECO:0000313" key="9">
    <source>
        <dbReference type="EMBL" id="TDQ64240.1"/>
    </source>
</evidence>
<proteinExistence type="inferred from homology"/>
<comment type="caution">
    <text evidence="9">The sequence shown here is derived from an EMBL/GenBank/DDBJ whole genome shotgun (WGS) entry which is preliminary data.</text>
</comment>
<evidence type="ECO:0000256" key="2">
    <source>
        <dbReference type="ARBA" id="ARBA00022670"/>
    </source>
</evidence>
<dbReference type="InterPro" id="IPR005151">
    <property type="entry name" value="Tail-specific_protease"/>
</dbReference>
<dbReference type="NCBIfam" id="TIGR00225">
    <property type="entry name" value="prc"/>
    <property type="match status" value="1"/>
</dbReference>
<dbReference type="Pfam" id="PF22694">
    <property type="entry name" value="CtpB_N-like"/>
    <property type="match status" value="1"/>
</dbReference>
<dbReference type="SUPFAM" id="SSF50156">
    <property type="entry name" value="PDZ domain-like"/>
    <property type="match status" value="1"/>
</dbReference>
<dbReference type="Proteomes" id="UP000295391">
    <property type="component" value="Unassembled WGS sequence"/>
</dbReference>
<sequence>MKSTMKSALLALSIGLLAGNAMPAFAQEAAQEDMGPLDQQQVYEELNLFGEIFDRIRSEYVDAPNEKELVRAAIQGMLSSLDPHSGYLDPDDYEDVREDTQGTFGGLGIEVQMEDEVIKVISPIDDTPAAEAGVLANDYIVELDGEPVRGKTLDEAVDMMRGEVGTDIDLTIVREGVDEPIKLTITRDIITFRVVRSFTQDNVGVIRLARFTGQAYAGVEDAIKDIKEELGDDLKGLILDLRNNPGGLVDQAVFISDAFLDRGNVLSTRGRSAEENARYDANPDDLDKSVENLQLIVLINGGSASASEIVAGALQDQKRATLVGTRSFGKGSVQSIISLGQNGAMRLTTSRYYTPSGRSIQAAGIMPDIEIFQEVPEELQGRDEIIGEAALDGQIGGGTEDEATTGSSVYVPSDREKDNQLQFAIDLITGEETNEAFPPDPNE</sequence>
<dbReference type="InterPro" id="IPR004447">
    <property type="entry name" value="Peptidase_S41A"/>
</dbReference>
<dbReference type="GO" id="GO:0004175">
    <property type="term" value="F:endopeptidase activity"/>
    <property type="evidence" value="ECO:0007669"/>
    <property type="project" value="TreeGrafter"/>
</dbReference>
<dbReference type="SMART" id="SM00228">
    <property type="entry name" value="PDZ"/>
    <property type="match status" value="1"/>
</dbReference>
<dbReference type="EMBL" id="SNYR01000002">
    <property type="protein sequence ID" value="TDQ64240.1"/>
    <property type="molecule type" value="Genomic_DNA"/>
</dbReference>
<accession>A0A4R6VPS3</accession>
<keyword evidence="4 5" id="KW-0720">Serine protease</keyword>
<gene>
    <name evidence="9" type="ORF">ATL17_2255</name>
</gene>
<dbReference type="GO" id="GO:0030288">
    <property type="term" value="C:outer membrane-bounded periplasmic space"/>
    <property type="evidence" value="ECO:0007669"/>
    <property type="project" value="TreeGrafter"/>
</dbReference>
<dbReference type="PANTHER" id="PTHR32060:SF30">
    <property type="entry name" value="CARBOXY-TERMINAL PROCESSING PROTEASE CTPA"/>
    <property type="match status" value="1"/>
</dbReference>
<dbReference type="PROSITE" id="PS50106">
    <property type="entry name" value="PDZ"/>
    <property type="match status" value="1"/>
</dbReference>
<keyword evidence="7" id="KW-0732">Signal</keyword>
<dbReference type="Gene3D" id="3.30.750.44">
    <property type="match status" value="1"/>
</dbReference>
<feature type="region of interest" description="Disordered" evidence="6">
    <location>
        <begin position="393"/>
        <end position="415"/>
    </location>
</feature>
<dbReference type="GO" id="GO:0006508">
    <property type="term" value="P:proteolysis"/>
    <property type="evidence" value="ECO:0007669"/>
    <property type="project" value="UniProtKB-KW"/>
</dbReference>
<dbReference type="FunFam" id="3.90.226.10:FF:000029">
    <property type="entry name" value="Peptidase, S41 family"/>
    <property type="match status" value="1"/>
</dbReference>
<dbReference type="GO" id="GO:0008236">
    <property type="term" value="F:serine-type peptidase activity"/>
    <property type="evidence" value="ECO:0007669"/>
    <property type="project" value="UniProtKB-KW"/>
</dbReference>
<dbReference type="InterPro" id="IPR036034">
    <property type="entry name" value="PDZ_sf"/>
</dbReference>
<feature type="chain" id="PRO_5020480708" evidence="7">
    <location>
        <begin position="27"/>
        <end position="443"/>
    </location>
</feature>
<keyword evidence="2 5" id="KW-0645">Protease</keyword>
<comment type="similarity">
    <text evidence="1 5">Belongs to the peptidase S41A family.</text>
</comment>
<evidence type="ECO:0000256" key="6">
    <source>
        <dbReference type="SAM" id="MobiDB-lite"/>
    </source>
</evidence>
<dbReference type="GO" id="GO:0007165">
    <property type="term" value="P:signal transduction"/>
    <property type="evidence" value="ECO:0007669"/>
    <property type="project" value="TreeGrafter"/>
</dbReference>